<dbReference type="SUPFAM" id="SSF53850">
    <property type="entry name" value="Periplasmic binding protein-like II"/>
    <property type="match status" value="1"/>
</dbReference>
<dbReference type="PIRSF" id="PIRSF002741">
    <property type="entry name" value="MppA"/>
    <property type="match status" value="1"/>
</dbReference>
<sequence>MESRVLGRWGAGAVALALALTACGGSSGDKGGSASASSGTSGSTAAAPAKDGGVVSINLSEPQFLSPGQVNETNGSEVLDALFTGLVKYDQDNKAVLTDLADSIESTDNKTWDIKIKPGWTFHDGTPVTAKSFVDAWNWAAYGPNGALNAYFFGPDAVGIQGYDDLQPAKEGATPKAKEMSGLKVVSDTEFTVTLVKPSNVFKTALGYTAFYPLPQAFFTEGEKKFQEAPIGNGPFKMSGSWVHNQLIKVVRYDQYAGATKPHVAEIDYKMYKAAETAYNDLTAGSLDILTQIPPSDLTRAKSDLGDGYQEDPSSYYAFLGFPTFDPMYQDINVRKAISMSIDRATIGKTVFQGTRVPADDFVAPVIPGYRQGACGELCTYDPAKAKQYWAAAKNKPTSVTLTYNADGGHKEWIDASCNFVKKSLGVGCVGKPAPDFATLLNNLDKAKKTKASFGAFRLGWIMDYPSAQDYLGPLYSSKGSSNYYGYNNPAFDALVNKGTQETSDDAAIKDWQDAGDILAKDAPIAPMFFGASQVGFDTSKVANVRVDPYQKVDKFALTVK</sequence>
<dbReference type="GO" id="GO:1904680">
    <property type="term" value="F:peptide transmembrane transporter activity"/>
    <property type="evidence" value="ECO:0007669"/>
    <property type="project" value="TreeGrafter"/>
</dbReference>
<dbReference type="PANTHER" id="PTHR30290:SF83">
    <property type="entry name" value="ABC TRANSPORTER SUBSTRATE-BINDING PROTEIN"/>
    <property type="match status" value="1"/>
</dbReference>
<gene>
    <name evidence="2" type="ORF">CLV35_2656</name>
</gene>
<evidence type="ECO:0000313" key="2">
    <source>
        <dbReference type="EMBL" id="RKS72412.1"/>
    </source>
</evidence>
<dbReference type="PANTHER" id="PTHR30290">
    <property type="entry name" value="PERIPLASMIC BINDING COMPONENT OF ABC TRANSPORTER"/>
    <property type="match status" value="1"/>
</dbReference>
<dbReference type="Proteomes" id="UP000281955">
    <property type="component" value="Unassembled WGS sequence"/>
</dbReference>
<dbReference type="GO" id="GO:0043190">
    <property type="term" value="C:ATP-binding cassette (ABC) transporter complex"/>
    <property type="evidence" value="ECO:0007669"/>
    <property type="project" value="InterPro"/>
</dbReference>
<evidence type="ECO:0000259" key="1">
    <source>
        <dbReference type="Pfam" id="PF00496"/>
    </source>
</evidence>
<dbReference type="InterPro" id="IPR039424">
    <property type="entry name" value="SBP_5"/>
</dbReference>
<dbReference type="Gene3D" id="3.40.190.10">
    <property type="entry name" value="Periplasmic binding protein-like II"/>
    <property type="match status" value="1"/>
</dbReference>
<dbReference type="GO" id="GO:0015833">
    <property type="term" value="P:peptide transport"/>
    <property type="evidence" value="ECO:0007669"/>
    <property type="project" value="TreeGrafter"/>
</dbReference>
<dbReference type="CDD" id="cd00995">
    <property type="entry name" value="PBP2_NikA_DppA_OppA_like"/>
    <property type="match status" value="1"/>
</dbReference>
<dbReference type="FunCoup" id="A0A420XMF8">
    <property type="interactions" value="60"/>
</dbReference>
<comment type="caution">
    <text evidence="2">The sequence shown here is derived from an EMBL/GenBank/DDBJ whole genome shotgun (WGS) entry which is preliminary data.</text>
</comment>
<dbReference type="RefSeq" id="WP_121193966.1">
    <property type="nucleotide sequence ID" value="NZ_RBWV01000013.1"/>
</dbReference>
<proteinExistence type="predicted"/>
<dbReference type="AlphaFoldDB" id="A0A420XMF8"/>
<dbReference type="Gene3D" id="3.10.105.10">
    <property type="entry name" value="Dipeptide-binding Protein, Domain 3"/>
    <property type="match status" value="1"/>
</dbReference>
<dbReference type="InterPro" id="IPR000914">
    <property type="entry name" value="SBP_5_dom"/>
</dbReference>
<dbReference type="InParanoid" id="A0A420XMF8"/>
<evidence type="ECO:0000313" key="3">
    <source>
        <dbReference type="Proteomes" id="UP000281955"/>
    </source>
</evidence>
<name>A0A420XMF8_9ACTN</name>
<dbReference type="PROSITE" id="PS51257">
    <property type="entry name" value="PROKAR_LIPOPROTEIN"/>
    <property type="match status" value="1"/>
</dbReference>
<protein>
    <submittedName>
        <fullName evidence="2">Peptide/nickel transport system substrate-binding protein/oligopeptide transport system substrate-binding protein</fullName>
    </submittedName>
</protein>
<dbReference type="Pfam" id="PF00496">
    <property type="entry name" value="SBP_bac_5"/>
    <property type="match status" value="1"/>
</dbReference>
<dbReference type="EMBL" id="RBWV01000013">
    <property type="protein sequence ID" value="RKS72412.1"/>
    <property type="molecule type" value="Genomic_DNA"/>
</dbReference>
<keyword evidence="3" id="KW-1185">Reference proteome</keyword>
<organism evidence="2 3">
    <name type="scientific">Motilibacter peucedani</name>
    <dbReference type="NCBI Taxonomy" id="598650"/>
    <lineage>
        <taxon>Bacteria</taxon>
        <taxon>Bacillati</taxon>
        <taxon>Actinomycetota</taxon>
        <taxon>Actinomycetes</taxon>
        <taxon>Motilibacterales</taxon>
        <taxon>Motilibacteraceae</taxon>
        <taxon>Motilibacter</taxon>
    </lineage>
</organism>
<dbReference type="OrthoDB" id="9046151at2"/>
<dbReference type="GO" id="GO:0042597">
    <property type="term" value="C:periplasmic space"/>
    <property type="evidence" value="ECO:0007669"/>
    <property type="project" value="UniProtKB-ARBA"/>
</dbReference>
<dbReference type="Gene3D" id="3.90.76.10">
    <property type="entry name" value="Dipeptide-binding Protein, Domain 1"/>
    <property type="match status" value="1"/>
</dbReference>
<accession>A0A420XMF8</accession>
<dbReference type="InterPro" id="IPR030678">
    <property type="entry name" value="Peptide/Ni-bd"/>
</dbReference>
<reference evidence="2 3" key="1">
    <citation type="submission" date="2018-10" db="EMBL/GenBank/DDBJ databases">
        <title>Genomic Encyclopedia of Archaeal and Bacterial Type Strains, Phase II (KMG-II): from individual species to whole genera.</title>
        <authorList>
            <person name="Goeker M."/>
        </authorList>
    </citation>
    <scope>NUCLEOTIDE SEQUENCE [LARGE SCALE GENOMIC DNA]</scope>
    <source>
        <strain evidence="2 3">RP-AC37</strain>
    </source>
</reference>
<feature type="domain" description="Solute-binding protein family 5" evidence="1">
    <location>
        <begin position="98"/>
        <end position="482"/>
    </location>
</feature>